<dbReference type="EMBL" id="CP045201">
    <property type="protein sequence ID" value="QOL79648.1"/>
    <property type="molecule type" value="Genomic_DNA"/>
</dbReference>
<dbReference type="PROSITE" id="PS50113">
    <property type="entry name" value="PAC"/>
    <property type="match status" value="1"/>
</dbReference>
<dbReference type="Gene3D" id="2.60.40.10">
    <property type="entry name" value="Immunoglobulins"/>
    <property type="match status" value="1"/>
</dbReference>
<gene>
    <name evidence="8" type="ORF">F3W81_01680</name>
</gene>
<dbReference type="PANTHER" id="PTHR43547">
    <property type="entry name" value="TWO-COMPONENT HISTIDINE KINASE"/>
    <property type="match status" value="1"/>
</dbReference>
<dbReference type="InterPro" id="IPR035965">
    <property type="entry name" value="PAS-like_dom_sf"/>
</dbReference>
<dbReference type="Gene3D" id="1.10.287.130">
    <property type="match status" value="1"/>
</dbReference>
<dbReference type="InterPro" id="IPR011123">
    <property type="entry name" value="Y_Y_Y"/>
</dbReference>
<dbReference type="InterPro" id="IPR000014">
    <property type="entry name" value="PAS"/>
</dbReference>
<feature type="signal peptide" evidence="4">
    <location>
        <begin position="1"/>
        <end position="22"/>
    </location>
</feature>
<sequence length="1224" mass="133405">MKRMALALMICNLLFAAAGAVAQVAPEITQAQVAPEVAQAQVAPKVAQAQISPELITLPVVDGQGIRFSRLSTSQGLSQTRVAQIVQDDQGFIWLGTQHGLNRFDGYEFRMLVHDTRQPESIGAVFVTALFKDRDNKIWVGGAQTLDWLDPVTEAVRHVSLVEGIPGADIPTVVHIAQDSSGAMWFATGSGLFRRDPVSEGITRFQHDPADPGSLPSNDVRFSGQDSRGDFWVGTTRGLDRFDPLSGRVTLHVPIADPVQITFFEDSRGRFWVLGAAGTGLSLLDRDTGTLTRYSFYEEAPDPNSLTGVMGMVEDDAGALWIGSPGLGLMRMEMAGGVPQLVHYANSASDPGSIAEDKVITLFKDREGNIWSGHHSAPPSHFNPRRPLFETFRHDGGNPNSLVTDFVNDIFEDSRGYLWVGNDLGASRIDRASGEYTRFRDGLSGKPMVITIAEDRNGAIWVGSYGNGIARLDQNSGQFTTYTHDPADPASLANNQVHRLLVSRDGTLWAGTEDGLSRFDAATGTFTTFKVDPRDARAQTYVSMSEAADGTLWLGTHYSGLHHFDPATGQIEVFSADPSTPGRLRDNTVPTVLIGRDGIVWAGTQSGLDRFDPATGQFSAIHDSADAPDRAIAKILEDQDGTLWVSTNKGLLHYDPSAGTVTEYLTIVGLSGNDFTGWGSGFASPSGEMFFGGYSGGVAFFPQLLADMQPAMPIQLTEADFPFLSAGEVAAQTQGVPIRVAKALSLDYRANSLILKFAAPSFVNPSSSRYRYKLEGLEDSWREVDSSQRLASYTTLPAGEYVFRAQAASARVGWSTPGIVLPIEIRAPWWATIWFRAACLVVFLISILATLKLRTIQVEQREREFRKLAENAPDMVMRFDGDMRLFYANSLARRFVGADAVRVLSSPNADLDGVEARLPVQLSAMRLVRDSRVAQTTELQLRMGTRLLDLETRIVPERNDAQSSGTLLVIARDITQRKATEAALRRAEGDLAHAMRVATVGELTASIAHEVNQPLTGIVTNGEAARRWLSASPPNLDEVSRSLERIIFDGRRAADIIARVAALVRKTEPVMSLVDVNAVIGEALALADPEVRRWEVDARLDLARDAPTIRGDRVQIQQVILNLVSNALEAMSAVPSGNRVLSVVTRRQNGLVVITVSDTGRGLSRDQEARVFEAFYSTRPSGMGMGLSITRSIIRAHNGQIQVQRNTPRGCHFRIEIPVSQKQG</sequence>
<dbReference type="SMART" id="SM00387">
    <property type="entry name" value="HATPase_c"/>
    <property type="match status" value="1"/>
</dbReference>
<dbReference type="InterPro" id="IPR036097">
    <property type="entry name" value="HisK_dim/P_sf"/>
</dbReference>
<evidence type="ECO:0000259" key="5">
    <source>
        <dbReference type="PROSITE" id="PS50109"/>
    </source>
</evidence>
<proteinExistence type="predicted"/>
<dbReference type="Pfam" id="PF08448">
    <property type="entry name" value="PAS_4"/>
    <property type="match status" value="1"/>
</dbReference>
<keyword evidence="3" id="KW-0597">Phosphoprotein</keyword>
<dbReference type="KEGG" id="pshq:F3W81_01680"/>
<protein>
    <recommendedName>
        <fullName evidence="2">histidine kinase</fullName>
        <ecNumber evidence="2">2.7.13.3</ecNumber>
    </recommendedName>
</protein>
<feature type="domain" description="PAS" evidence="6">
    <location>
        <begin position="861"/>
        <end position="897"/>
    </location>
</feature>
<dbReference type="InterPro" id="IPR003661">
    <property type="entry name" value="HisK_dim/P_dom"/>
</dbReference>
<name>A0A7L9WJC7_9RHOB</name>
<dbReference type="EC" id="2.7.13.3" evidence="2"/>
<dbReference type="SUPFAM" id="SSF63829">
    <property type="entry name" value="Calcium-dependent phosphotriesterase"/>
    <property type="match status" value="2"/>
</dbReference>
<dbReference type="InterPro" id="IPR000700">
    <property type="entry name" value="PAS-assoc_C"/>
</dbReference>
<evidence type="ECO:0000256" key="4">
    <source>
        <dbReference type="SAM" id="SignalP"/>
    </source>
</evidence>
<dbReference type="InterPro" id="IPR005467">
    <property type="entry name" value="His_kinase_dom"/>
</dbReference>
<dbReference type="PROSITE" id="PS50109">
    <property type="entry name" value="HIS_KIN"/>
    <property type="match status" value="1"/>
</dbReference>
<organism evidence="8 9">
    <name type="scientific">Pseudooceanicola spongiae</name>
    <dbReference type="NCBI Taxonomy" id="2613965"/>
    <lineage>
        <taxon>Bacteria</taxon>
        <taxon>Pseudomonadati</taxon>
        <taxon>Pseudomonadota</taxon>
        <taxon>Alphaproteobacteria</taxon>
        <taxon>Rhodobacterales</taxon>
        <taxon>Paracoccaceae</taxon>
        <taxon>Pseudooceanicola</taxon>
    </lineage>
</organism>
<accession>A0A7L9WJC7</accession>
<evidence type="ECO:0000259" key="7">
    <source>
        <dbReference type="PROSITE" id="PS50113"/>
    </source>
</evidence>
<keyword evidence="9" id="KW-1185">Reference proteome</keyword>
<dbReference type="PRINTS" id="PR00344">
    <property type="entry name" value="BCTRLSENSOR"/>
</dbReference>
<dbReference type="SUPFAM" id="SSF55785">
    <property type="entry name" value="PYP-like sensor domain (PAS domain)"/>
    <property type="match status" value="1"/>
</dbReference>
<evidence type="ECO:0000256" key="2">
    <source>
        <dbReference type="ARBA" id="ARBA00012438"/>
    </source>
</evidence>
<dbReference type="SUPFAM" id="SSF55874">
    <property type="entry name" value="ATPase domain of HSP90 chaperone/DNA topoisomerase II/histidine kinase"/>
    <property type="match status" value="1"/>
</dbReference>
<feature type="domain" description="PAC" evidence="7">
    <location>
        <begin position="932"/>
        <end position="986"/>
    </location>
</feature>
<dbReference type="SMART" id="SM00388">
    <property type="entry name" value="HisKA"/>
    <property type="match status" value="1"/>
</dbReference>
<dbReference type="Pfam" id="PF02518">
    <property type="entry name" value="HATPase_c"/>
    <property type="match status" value="1"/>
</dbReference>
<reference evidence="8 9" key="1">
    <citation type="submission" date="2019-10" db="EMBL/GenBank/DDBJ databases">
        <title>Pseudopuniceibacterium sp. HQ09 islated from Antarctica.</title>
        <authorList>
            <person name="Liao L."/>
            <person name="Su S."/>
            <person name="Chen B."/>
            <person name="Yu Y."/>
        </authorList>
    </citation>
    <scope>NUCLEOTIDE SEQUENCE [LARGE SCALE GENOMIC DNA]</scope>
    <source>
        <strain evidence="8 9">HQ09</strain>
    </source>
</reference>
<dbReference type="InterPro" id="IPR013656">
    <property type="entry name" value="PAS_4"/>
</dbReference>
<dbReference type="GO" id="GO:0000155">
    <property type="term" value="F:phosphorelay sensor kinase activity"/>
    <property type="evidence" value="ECO:0007669"/>
    <property type="project" value="InterPro"/>
</dbReference>
<dbReference type="Gene3D" id="3.30.565.10">
    <property type="entry name" value="Histidine kinase-like ATPase, C-terminal domain"/>
    <property type="match status" value="1"/>
</dbReference>
<evidence type="ECO:0000313" key="8">
    <source>
        <dbReference type="EMBL" id="QOL79648.1"/>
    </source>
</evidence>
<dbReference type="InterPro" id="IPR003594">
    <property type="entry name" value="HATPase_dom"/>
</dbReference>
<dbReference type="CDD" id="cd00082">
    <property type="entry name" value="HisKA"/>
    <property type="match status" value="1"/>
</dbReference>
<comment type="catalytic activity">
    <reaction evidence="1">
        <text>ATP + protein L-histidine = ADP + protein N-phospho-L-histidine.</text>
        <dbReference type="EC" id="2.7.13.3"/>
    </reaction>
</comment>
<dbReference type="Pfam" id="PF07495">
    <property type="entry name" value="Y_Y_Y"/>
    <property type="match status" value="1"/>
</dbReference>
<evidence type="ECO:0000259" key="6">
    <source>
        <dbReference type="PROSITE" id="PS50112"/>
    </source>
</evidence>
<dbReference type="Gene3D" id="2.130.10.10">
    <property type="entry name" value="YVTN repeat-like/Quinoprotein amine dehydrogenase"/>
    <property type="match status" value="5"/>
</dbReference>
<dbReference type="InterPro" id="IPR015943">
    <property type="entry name" value="WD40/YVTN_repeat-like_dom_sf"/>
</dbReference>
<dbReference type="InterPro" id="IPR013783">
    <property type="entry name" value="Ig-like_fold"/>
</dbReference>
<feature type="domain" description="Histidine kinase" evidence="5">
    <location>
        <begin position="1006"/>
        <end position="1221"/>
    </location>
</feature>
<keyword evidence="4" id="KW-0732">Signal</keyword>
<dbReference type="Pfam" id="PF07494">
    <property type="entry name" value="Reg_prop"/>
    <property type="match status" value="4"/>
</dbReference>
<dbReference type="InterPro" id="IPR004358">
    <property type="entry name" value="Sig_transdc_His_kin-like_C"/>
</dbReference>
<evidence type="ECO:0000313" key="9">
    <source>
        <dbReference type="Proteomes" id="UP000594118"/>
    </source>
</evidence>
<dbReference type="AlphaFoldDB" id="A0A7L9WJC7"/>
<dbReference type="NCBIfam" id="TIGR00229">
    <property type="entry name" value="sensory_box"/>
    <property type="match status" value="1"/>
</dbReference>
<dbReference type="PANTHER" id="PTHR43547:SF2">
    <property type="entry name" value="HYBRID SIGNAL TRANSDUCTION HISTIDINE KINASE C"/>
    <property type="match status" value="1"/>
</dbReference>
<evidence type="ECO:0000256" key="3">
    <source>
        <dbReference type="ARBA" id="ARBA00022553"/>
    </source>
</evidence>
<dbReference type="SUPFAM" id="SSF47384">
    <property type="entry name" value="Homodimeric domain of signal transducing histidine kinase"/>
    <property type="match status" value="1"/>
</dbReference>
<dbReference type="Proteomes" id="UP000594118">
    <property type="component" value="Chromosome"/>
</dbReference>
<dbReference type="Gene3D" id="3.30.450.20">
    <property type="entry name" value="PAS domain"/>
    <property type="match status" value="1"/>
</dbReference>
<dbReference type="InterPro" id="IPR036890">
    <property type="entry name" value="HATPase_C_sf"/>
</dbReference>
<dbReference type="InterPro" id="IPR011110">
    <property type="entry name" value="Reg_prop"/>
</dbReference>
<evidence type="ECO:0000256" key="1">
    <source>
        <dbReference type="ARBA" id="ARBA00000085"/>
    </source>
</evidence>
<feature type="chain" id="PRO_5032950906" description="histidine kinase" evidence="4">
    <location>
        <begin position="23"/>
        <end position="1224"/>
    </location>
</feature>
<dbReference type="Pfam" id="PF00512">
    <property type="entry name" value="HisKA"/>
    <property type="match status" value="1"/>
</dbReference>
<dbReference type="PROSITE" id="PS50112">
    <property type="entry name" value="PAS"/>
    <property type="match status" value="1"/>
</dbReference>